<dbReference type="Proteomes" id="UP001162131">
    <property type="component" value="Unassembled WGS sequence"/>
</dbReference>
<dbReference type="AlphaFoldDB" id="A0AAU9INU6"/>
<proteinExistence type="predicted"/>
<organism evidence="1 2">
    <name type="scientific">Blepharisma stoltei</name>
    <dbReference type="NCBI Taxonomy" id="1481888"/>
    <lineage>
        <taxon>Eukaryota</taxon>
        <taxon>Sar</taxon>
        <taxon>Alveolata</taxon>
        <taxon>Ciliophora</taxon>
        <taxon>Postciliodesmatophora</taxon>
        <taxon>Heterotrichea</taxon>
        <taxon>Heterotrichida</taxon>
        <taxon>Blepharismidae</taxon>
        <taxon>Blepharisma</taxon>
    </lineage>
</organism>
<keyword evidence="2" id="KW-1185">Reference proteome</keyword>
<evidence type="ECO:0000313" key="2">
    <source>
        <dbReference type="Proteomes" id="UP001162131"/>
    </source>
</evidence>
<evidence type="ECO:0000313" key="1">
    <source>
        <dbReference type="EMBL" id="CAG9315178.1"/>
    </source>
</evidence>
<name>A0AAU9INU6_9CILI</name>
<gene>
    <name evidence="1" type="ORF">BSTOLATCC_MIC12952</name>
</gene>
<sequence length="114" mass="12960">MNTDFNSKILLPRQIAAQMNQFTPSQIPGIVDSLTGKFFEELYEVINESKNFLTTSAKEIEELQSESNLISSMQEKISREAKSLVNCSVGLKEELVLERSLLKKINFAKNSERM</sequence>
<reference evidence="1" key="1">
    <citation type="submission" date="2021-09" db="EMBL/GenBank/DDBJ databases">
        <authorList>
            <consortium name="AG Swart"/>
            <person name="Singh M."/>
            <person name="Singh A."/>
            <person name="Seah K."/>
            <person name="Emmerich C."/>
        </authorList>
    </citation>
    <scope>NUCLEOTIDE SEQUENCE</scope>
    <source>
        <strain evidence="1">ATCC30299</strain>
    </source>
</reference>
<comment type="caution">
    <text evidence="1">The sequence shown here is derived from an EMBL/GenBank/DDBJ whole genome shotgun (WGS) entry which is preliminary data.</text>
</comment>
<protein>
    <submittedName>
        <fullName evidence="1">Uncharacterized protein</fullName>
    </submittedName>
</protein>
<accession>A0AAU9INU6</accession>
<dbReference type="EMBL" id="CAJZBQ010000013">
    <property type="protein sequence ID" value="CAG9315178.1"/>
    <property type="molecule type" value="Genomic_DNA"/>
</dbReference>